<keyword evidence="7" id="KW-1185">Reference proteome</keyword>
<dbReference type="Proteomes" id="UP000267606">
    <property type="component" value="Unassembled WGS sequence"/>
</dbReference>
<dbReference type="PANTHER" id="PTHR46561:SF11">
    <property type="entry name" value="SERPENTINE RECEPTOR CLASS ALPHA_BETA-14"/>
    <property type="match status" value="1"/>
</dbReference>
<name>A0A183H5J0_9BILA</name>
<protein>
    <submittedName>
        <fullName evidence="8">G_PROTEIN_RECEP_F1_2 domain-containing protein</fullName>
    </submittedName>
</protein>
<keyword evidence="2 5" id="KW-0812">Transmembrane</keyword>
<evidence type="ECO:0000256" key="2">
    <source>
        <dbReference type="ARBA" id="ARBA00022692"/>
    </source>
</evidence>
<organism evidence="8">
    <name type="scientific">Onchocerca flexuosa</name>
    <dbReference type="NCBI Taxonomy" id="387005"/>
    <lineage>
        <taxon>Eukaryota</taxon>
        <taxon>Metazoa</taxon>
        <taxon>Ecdysozoa</taxon>
        <taxon>Nematoda</taxon>
        <taxon>Chromadorea</taxon>
        <taxon>Rhabditida</taxon>
        <taxon>Spirurina</taxon>
        <taxon>Spiruromorpha</taxon>
        <taxon>Filarioidea</taxon>
        <taxon>Onchocercidae</taxon>
        <taxon>Onchocerca</taxon>
    </lineage>
</organism>
<dbReference type="Pfam" id="PF10292">
    <property type="entry name" value="7TM_GPCR_Srab"/>
    <property type="match status" value="1"/>
</dbReference>
<evidence type="ECO:0000256" key="4">
    <source>
        <dbReference type="ARBA" id="ARBA00023136"/>
    </source>
</evidence>
<dbReference type="EMBL" id="UZAJ01001656">
    <property type="protein sequence ID" value="VDO34082.1"/>
    <property type="molecule type" value="Genomic_DNA"/>
</dbReference>
<dbReference type="InterPro" id="IPR019408">
    <property type="entry name" value="7TM_GPCR_serpentine_rcpt_Srab"/>
</dbReference>
<dbReference type="AlphaFoldDB" id="A0A183H5J0"/>
<feature type="transmembrane region" description="Helical" evidence="5">
    <location>
        <begin position="137"/>
        <end position="155"/>
    </location>
</feature>
<reference evidence="8" key="1">
    <citation type="submission" date="2016-06" db="UniProtKB">
        <authorList>
            <consortium name="WormBaseParasite"/>
        </authorList>
    </citation>
    <scope>IDENTIFICATION</scope>
</reference>
<keyword evidence="3 5" id="KW-1133">Transmembrane helix</keyword>
<keyword evidence="4 5" id="KW-0472">Membrane</keyword>
<dbReference type="STRING" id="387005.A0A183H5J0"/>
<dbReference type="WBParaSite" id="OFLC_0000274901-mRNA-1">
    <property type="protein sequence ID" value="OFLC_0000274901-mRNA-1"/>
    <property type="gene ID" value="OFLC_0000274901"/>
</dbReference>
<evidence type="ECO:0000256" key="5">
    <source>
        <dbReference type="SAM" id="Phobius"/>
    </source>
</evidence>
<evidence type="ECO:0000313" key="7">
    <source>
        <dbReference type="Proteomes" id="UP000267606"/>
    </source>
</evidence>
<accession>A0A183H5J0</accession>
<feature type="transmembrane region" description="Helical" evidence="5">
    <location>
        <begin position="51"/>
        <end position="72"/>
    </location>
</feature>
<dbReference type="InterPro" id="IPR053286">
    <property type="entry name" value="Nematode_rcpt-like_srab"/>
</dbReference>
<dbReference type="GO" id="GO:0016020">
    <property type="term" value="C:membrane"/>
    <property type="evidence" value="ECO:0007669"/>
    <property type="project" value="UniProtKB-SubCell"/>
</dbReference>
<evidence type="ECO:0000313" key="8">
    <source>
        <dbReference type="WBParaSite" id="OFLC_0000274901-mRNA-1"/>
    </source>
</evidence>
<evidence type="ECO:0000313" key="6">
    <source>
        <dbReference type="EMBL" id="VDO34082.1"/>
    </source>
</evidence>
<comment type="subcellular location">
    <subcellularLocation>
        <location evidence="1">Membrane</location>
        <topology evidence="1">Multi-pass membrane protein</topology>
    </subcellularLocation>
</comment>
<proteinExistence type="predicted"/>
<evidence type="ECO:0000256" key="1">
    <source>
        <dbReference type="ARBA" id="ARBA00004141"/>
    </source>
</evidence>
<feature type="transmembrane region" description="Helical" evidence="5">
    <location>
        <begin position="92"/>
        <end position="112"/>
    </location>
</feature>
<reference evidence="6 7" key="2">
    <citation type="submission" date="2018-11" db="EMBL/GenBank/DDBJ databases">
        <authorList>
            <consortium name="Pathogen Informatics"/>
        </authorList>
    </citation>
    <scope>NUCLEOTIDE SEQUENCE [LARGE SCALE GENOMIC DNA]</scope>
</reference>
<dbReference type="PANTHER" id="PTHR46561">
    <property type="entry name" value="SERPENTINE RECEPTOR, CLASS AB (CLASS A-LIKE)-RELATED"/>
    <property type="match status" value="1"/>
</dbReference>
<gene>
    <name evidence="6" type="ORF">OFLC_LOCUS2750</name>
</gene>
<sequence length="156" mass="17615">MDMTENDTKSSNMLMKLKIANIIFAHTYVLVTYRKTSADQCEYMAHSWECFMMRTPITLSLLLNAISIPTIVIERAIATYFSSRYEKFSKSIAVILVIAQPTIGIGSFLFLVSDFKLFDSEKVVYCSTANDGNASKSSMIFGFYMIIDFISALTFP</sequence>
<evidence type="ECO:0000256" key="3">
    <source>
        <dbReference type="ARBA" id="ARBA00022989"/>
    </source>
</evidence>